<proteinExistence type="predicted"/>
<evidence type="ECO:0000313" key="2">
    <source>
        <dbReference type="EMBL" id="XDT72544.1"/>
    </source>
</evidence>
<organism evidence="2">
    <name type="scientific">Thermohahella caldifontis</name>
    <dbReference type="NCBI Taxonomy" id="3142973"/>
    <lineage>
        <taxon>Bacteria</taxon>
        <taxon>Pseudomonadati</taxon>
        <taxon>Pseudomonadota</taxon>
        <taxon>Gammaproteobacteria</taxon>
        <taxon>Oceanospirillales</taxon>
        <taxon>Hahellaceae</taxon>
        <taxon>Thermohahella</taxon>
    </lineage>
</organism>
<reference evidence="2" key="1">
    <citation type="submission" date="2024-05" db="EMBL/GenBank/DDBJ databases">
        <title>Genome sequencing of novel strain.</title>
        <authorList>
            <person name="Ganbat D."/>
            <person name="Ganbat S."/>
            <person name="Lee S.-J."/>
        </authorList>
    </citation>
    <scope>NUCLEOTIDE SEQUENCE</scope>
    <source>
        <strain evidence="2">SMD15-11</strain>
    </source>
</reference>
<accession>A0AB39UX48</accession>
<dbReference type="AlphaFoldDB" id="A0AB39UX48"/>
<dbReference type="RefSeq" id="WP_369601550.1">
    <property type="nucleotide sequence ID" value="NZ_CP154858.1"/>
</dbReference>
<feature type="region of interest" description="Disordered" evidence="1">
    <location>
        <begin position="19"/>
        <end position="64"/>
    </location>
</feature>
<sequence length="198" mass="21967">MSLIQTLINKGYHAYQQLREQQSPVQPAAPDPAGPMESGDADTPVSLSHFNAGPAASPRPKPEQAIRTWQREIGQAIASLQTVLRQKVAEYQLPEGTDLNVRPEGGQIIVDAAVPEPVRKMIEADLNNMPQFRATLQTVWQSKPALDIMQNVVRLQQAYGTENRIYSSVLSQHQEFNGLTDLATRFQRLQRELSGQAA</sequence>
<evidence type="ECO:0000256" key="1">
    <source>
        <dbReference type="SAM" id="MobiDB-lite"/>
    </source>
</evidence>
<gene>
    <name evidence="2" type="ORF">AAIA72_00735</name>
</gene>
<protein>
    <submittedName>
        <fullName evidence="2">Uncharacterized protein</fullName>
    </submittedName>
</protein>
<dbReference type="EMBL" id="CP154858">
    <property type="protein sequence ID" value="XDT72544.1"/>
    <property type="molecule type" value="Genomic_DNA"/>
</dbReference>
<dbReference type="KEGG" id="tcd:AAIA72_00735"/>
<name>A0AB39UX48_9GAMM</name>